<dbReference type="AlphaFoldDB" id="A0A913XUU3"/>
<evidence type="ECO:0000256" key="8">
    <source>
        <dbReference type="ARBA" id="ARBA00049495"/>
    </source>
</evidence>
<dbReference type="SUPFAM" id="SSF52096">
    <property type="entry name" value="ClpP/crotonase"/>
    <property type="match status" value="2"/>
</dbReference>
<dbReference type="InterPro" id="IPR011763">
    <property type="entry name" value="COA_CT_C"/>
</dbReference>
<dbReference type="PROSITE" id="PS50980">
    <property type="entry name" value="COA_CT_NTER"/>
    <property type="match status" value="1"/>
</dbReference>
<evidence type="ECO:0000256" key="6">
    <source>
        <dbReference type="ARBA" id="ARBA00042797"/>
    </source>
</evidence>
<proteinExistence type="inferred from homology"/>
<organism evidence="11 12">
    <name type="scientific">Exaiptasia diaphana</name>
    <name type="common">Tropical sea anemone</name>
    <name type="synonym">Aiptasia pulchella</name>
    <dbReference type="NCBI Taxonomy" id="2652724"/>
    <lineage>
        <taxon>Eukaryota</taxon>
        <taxon>Metazoa</taxon>
        <taxon>Cnidaria</taxon>
        <taxon>Anthozoa</taxon>
        <taxon>Hexacorallia</taxon>
        <taxon>Actiniaria</taxon>
        <taxon>Aiptasiidae</taxon>
        <taxon>Exaiptasia</taxon>
    </lineage>
</organism>
<evidence type="ECO:0000256" key="2">
    <source>
        <dbReference type="ARBA" id="ARBA00006102"/>
    </source>
</evidence>
<dbReference type="EnsemblMetazoa" id="XM_021053864.2">
    <property type="protein sequence ID" value="XP_020909523.1"/>
    <property type="gene ID" value="LOC110247439"/>
</dbReference>
<evidence type="ECO:0000259" key="9">
    <source>
        <dbReference type="PROSITE" id="PS50980"/>
    </source>
</evidence>
<comment type="catalytic activity">
    <reaction evidence="7">
        <text>butanoyl-CoA + hydrogencarbonate + ATP = (2S)-ethylmalonyl-CoA + ADP + phosphate + H(+)</text>
        <dbReference type="Rhea" id="RHEA:59520"/>
        <dbReference type="ChEBI" id="CHEBI:15378"/>
        <dbReference type="ChEBI" id="CHEBI:17544"/>
        <dbReference type="ChEBI" id="CHEBI:30616"/>
        <dbReference type="ChEBI" id="CHEBI:43474"/>
        <dbReference type="ChEBI" id="CHEBI:57371"/>
        <dbReference type="ChEBI" id="CHEBI:60909"/>
        <dbReference type="ChEBI" id="CHEBI:456216"/>
    </reaction>
    <physiologicalReaction direction="left-to-right" evidence="7">
        <dbReference type="Rhea" id="RHEA:59521"/>
    </physiologicalReaction>
</comment>
<dbReference type="EC" id="6.4.1.3" evidence="3"/>
<evidence type="ECO:0000256" key="3">
    <source>
        <dbReference type="ARBA" id="ARBA00013050"/>
    </source>
</evidence>
<evidence type="ECO:0000256" key="1">
    <source>
        <dbReference type="ARBA" id="ARBA00005060"/>
    </source>
</evidence>
<name>A0A913XUU3_EXADI</name>
<comment type="pathway">
    <text evidence="1">Metabolic intermediate metabolism; propanoyl-CoA degradation; succinyl-CoA from propanoyl-CoA: step 1/3.</text>
</comment>
<dbReference type="GO" id="GO:0004658">
    <property type="term" value="F:propionyl-CoA carboxylase activity"/>
    <property type="evidence" value="ECO:0007669"/>
    <property type="project" value="UniProtKB-EC"/>
</dbReference>
<reference evidence="11" key="1">
    <citation type="submission" date="2022-11" db="UniProtKB">
        <authorList>
            <consortium name="EnsemblMetazoa"/>
        </authorList>
    </citation>
    <scope>IDENTIFICATION</scope>
</reference>
<dbReference type="InterPro" id="IPR011762">
    <property type="entry name" value="COA_CT_N"/>
</dbReference>
<evidence type="ECO:0000313" key="12">
    <source>
        <dbReference type="Proteomes" id="UP000887567"/>
    </source>
</evidence>
<feature type="domain" description="CoA carboxyltransferase N-terminal" evidence="9">
    <location>
        <begin position="42"/>
        <end position="298"/>
    </location>
</feature>
<comment type="catalytic activity">
    <reaction evidence="8">
        <text>propanoyl-CoA + hydrogencarbonate + ATP = (S)-methylmalonyl-CoA + ADP + phosphate + H(+)</text>
        <dbReference type="Rhea" id="RHEA:23720"/>
        <dbReference type="ChEBI" id="CHEBI:15378"/>
        <dbReference type="ChEBI" id="CHEBI:17544"/>
        <dbReference type="ChEBI" id="CHEBI:30616"/>
        <dbReference type="ChEBI" id="CHEBI:43474"/>
        <dbReference type="ChEBI" id="CHEBI:57327"/>
        <dbReference type="ChEBI" id="CHEBI:57392"/>
        <dbReference type="ChEBI" id="CHEBI:456216"/>
        <dbReference type="EC" id="6.4.1.3"/>
    </reaction>
    <physiologicalReaction direction="left-to-right" evidence="8">
        <dbReference type="Rhea" id="RHEA:23721"/>
    </physiologicalReaction>
</comment>
<sequence>MSAFFRSAVVVRKILPFSRSAVYGQSPVSLRNGLLFARAASGRSVLTEIEKKKKEAELGGGQKRIDTQHKKGKLTARERVKLLVDPDSFVEYDKYMEHNCTEFGMQDNKFTGDSVVTGHGTINGRLCFVFSQDFTVFGGSLSSAHARKICKIMDKAMLVGAPVIGLNDSGGARIQEGVESLAGYADIFQRNVESSGVVPQISLIMGPCAGGAVYSPAITDFTFMVKETSYLFITGPDVVETVTKEKVTQEELGGAKTHTSVSGVASGAFENDVEAIAAIREFVDFLPLSNKDQSPKRENDDPCDRLIPNLDTLVPFDSNKPYDILDVVYPVLDDGDFFELQPNYAKNIVIGFGRMNGRTVGIVGNQPTELAGCLDIDASVKGARFVRFCDAFNIPIITFVDVPGFLPGTHQEHGGIIRHGAKLLYAYAEATVPKITVITRKAYGGAYDVMSSKHLKGDFNYAWPTAEVAVMGAQGAVSIIFRGKKDISKYTRLILLNVAEPFVKFCVFVSEKYENEYVDRFANPFPAATRGFVDDIIEPRMTRRRICEDLEVLATKKRENPWKKHGNIPL</sequence>
<evidence type="ECO:0000313" key="11">
    <source>
        <dbReference type="EnsemblMetazoa" id="XP_020909523.1"/>
    </source>
</evidence>
<comment type="similarity">
    <text evidence="2">Belongs to the AccD/PCCB family.</text>
</comment>
<dbReference type="GO" id="GO:0009062">
    <property type="term" value="P:fatty acid catabolic process"/>
    <property type="evidence" value="ECO:0007669"/>
    <property type="project" value="UniProtKB-ARBA"/>
</dbReference>
<dbReference type="OrthoDB" id="439921at2759"/>
<dbReference type="InterPro" id="IPR029045">
    <property type="entry name" value="ClpP/crotonase-like_dom_sf"/>
</dbReference>
<dbReference type="GO" id="GO:0005739">
    <property type="term" value="C:mitochondrion"/>
    <property type="evidence" value="ECO:0007669"/>
    <property type="project" value="TreeGrafter"/>
</dbReference>
<evidence type="ECO:0000259" key="10">
    <source>
        <dbReference type="PROSITE" id="PS50989"/>
    </source>
</evidence>
<dbReference type="FunFam" id="3.90.226.10:FF:000016">
    <property type="entry name" value="Propionyl-CoA carboxylase, beta subunit"/>
    <property type="match status" value="1"/>
</dbReference>
<dbReference type="Gene3D" id="3.90.226.10">
    <property type="entry name" value="2-enoyl-CoA Hydratase, Chain A, domain 1"/>
    <property type="match status" value="2"/>
</dbReference>
<dbReference type="InterPro" id="IPR034733">
    <property type="entry name" value="AcCoA_carboxyl_beta"/>
</dbReference>
<evidence type="ECO:0000256" key="4">
    <source>
        <dbReference type="ARBA" id="ARBA00038567"/>
    </source>
</evidence>
<dbReference type="PANTHER" id="PTHR43842:SF2">
    <property type="entry name" value="PROPIONYL-COA CARBOXYLASE BETA CHAIN, MITOCHONDRIAL"/>
    <property type="match status" value="1"/>
</dbReference>
<dbReference type="Pfam" id="PF01039">
    <property type="entry name" value="Carboxyl_trans"/>
    <property type="match status" value="1"/>
</dbReference>
<dbReference type="InterPro" id="IPR051047">
    <property type="entry name" value="AccD/PCCB"/>
</dbReference>
<protein>
    <recommendedName>
        <fullName evidence="5">Propionyl-CoA carboxylase beta chain, mitochondrial</fullName>
        <ecNumber evidence="3">6.4.1.3</ecNumber>
    </recommendedName>
    <alternativeName>
        <fullName evidence="6">Propanoyl-CoA:carbon dioxide ligase subunit beta</fullName>
    </alternativeName>
</protein>
<dbReference type="RefSeq" id="XP_020909523.1">
    <property type="nucleotide sequence ID" value="XM_021053864.2"/>
</dbReference>
<dbReference type="Proteomes" id="UP000887567">
    <property type="component" value="Unplaced"/>
</dbReference>
<evidence type="ECO:0000256" key="5">
    <source>
        <dbReference type="ARBA" id="ARBA00041138"/>
    </source>
</evidence>
<dbReference type="OMA" id="ENTSYMF"/>
<dbReference type="PROSITE" id="PS50989">
    <property type="entry name" value="COA_CT_CTER"/>
    <property type="match status" value="1"/>
</dbReference>
<dbReference type="PANTHER" id="PTHR43842">
    <property type="entry name" value="PROPIONYL-COA CARBOXYLASE BETA CHAIN"/>
    <property type="match status" value="1"/>
</dbReference>
<accession>A0A913XUU3</accession>
<comment type="subunit">
    <text evidence="4">The holoenzyme is a dodecamer composed of 6 PCCA/alpha subunits and 6 PCCB/beta subunits.</text>
</comment>
<evidence type="ECO:0000256" key="7">
    <source>
        <dbReference type="ARBA" id="ARBA00048208"/>
    </source>
</evidence>
<dbReference type="GeneID" id="110247439"/>
<dbReference type="FunFam" id="3.90.226.10:FF:000017">
    <property type="entry name" value="Propionyl-CoA carboxylase subunit beta 5"/>
    <property type="match status" value="1"/>
</dbReference>
<feature type="domain" description="CoA carboxyltransferase C-terminal" evidence="10">
    <location>
        <begin position="302"/>
        <end position="557"/>
    </location>
</feature>
<keyword evidence="12" id="KW-1185">Reference proteome</keyword>
<dbReference type="KEGG" id="epa:110247439"/>